<dbReference type="Proteomes" id="UP000054248">
    <property type="component" value="Unassembled WGS sequence"/>
</dbReference>
<gene>
    <name evidence="1" type="ORF">M407DRAFT_79424</name>
</gene>
<reference evidence="2" key="2">
    <citation type="submission" date="2015-01" db="EMBL/GenBank/DDBJ databases">
        <title>Evolutionary Origins and Diversification of the Mycorrhizal Mutualists.</title>
        <authorList>
            <consortium name="DOE Joint Genome Institute"/>
            <consortium name="Mycorrhizal Genomics Consortium"/>
            <person name="Kohler A."/>
            <person name="Kuo A."/>
            <person name="Nagy L.G."/>
            <person name="Floudas D."/>
            <person name="Copeland A."/>
            <person name="Barry K.W."/>
            <person name="Cichocki N."/>
            <person name="Veneault-Fourrey C."/>
            <person name="LaButti K."/>
            <person name="Lindquist E.A."/>
            <person name="Lipzen A."/>
            <person name="Lundell T."/>
            <person name="Morin E."/>
            <person name="Murat C."/>
            <person name="Riley R."/>
            <person name="Ohm R."/>
            <person name="Sun H."/>
            <person name="Tunlid A."/>
            <person name="Henrissat B."/>
            <person name="Grigoriev I.V."/>
            <person name="Hibbett D.S."/>
            <person name="Martin F."/>
        </authorList>
    </citation>
    <scope>NUCLEOTIDE SEQUENCE [LARGE SCALE GENOMIC DNA]</scope>
    <source>
        <strain evidence="2">MUT 4182</strain>
    </source>
</reference>
<evidence type="ECO:0000313" key="1">
    <source>
        <dbReference type="EMBL" id="KIO22264.1"/>
    </source>
</evidence>
<dbReference type="EMBL" id="KN823114">
    <property type="protein sequence ID" value="KIO22264.1"/>
    <property type="molecule type" value="Genomic_DNA"/>
</dbReference>
<sequence>MNVDSEGDATQNFSVLRSEPLHEAVVRIFSLDPDVALYVGGEETIGMDDTAISLQLRQGTIITDHRIRRVRKPVIYLFPPEPMEAKVNLSLAPEWQFDILYPNAPIEESWKGTSIDGRPHHSVSWTVDAEPNGNLWDKESNTKVSYLFWEAKPSPTWSRFGSPRTPSAFSPLNSVCHPENSVLLFAEESASYLDRALRAMGLHTEAVTSFITYWLPCFVKHTYIALRFVPQIGFEEAAPLEVEPTPDVVTRIFMLFQPVMVAQLDEWTQASDRAVKDPSFWREVVGIDIEKQKDPSLFRVVEWGGMEAVAF</sequence>
<dbReference type="OrthoDB" id="428577at2759"/>
<reference evidence="1 2" key="1">
    <citation type="submission" date="2014-04" db="EMBL/GenBank/DDBJ databases">
        <authorList>
            <consortium name="DOE Joint Genome Institute"/>
            <person name="Kuo A."/>
            <person name="Girlanda M."/>
            <person name="Perotto S."/>
            <person name="Kohler A."/>
            <person name="Nagy L.G."/>
            <person name="Floudas D."/>
            <person name="Copeland A."/>
            <person name="Barry K.W."/>
            <person name="Cichocki N."/>
            <person name="Veneault-Fourrey C."/>
            <person name="LaButti K."/>
            <person name="Lindquist E.A."/>
            <person name="Lipzen A."/>
            <person name="Lundell T."/>
            <person name="Morin E."/>
            <person name="Murat C."/>
            <person name="Sun H."/>
            <person name="Tunlid A."/>
            <person name="Henrissat B."/>
            <person name="Grigoriev I.V."/>
            <person name="Hibbett D.S."/>
            <person name="Martin F."/>
            <person name="Nordberg H.P."/>
            <person name="Cantor M.N."/>
            <person name="Hua S.X."/>
        </authorList>
    </citation>
    <scope>NUCLEOTIDE SEQUENCE [LARGE SCALE GENOMIC DNA]</scope>
    <source>
        <strain evidence="1 2">MUT 4182</strain>
    </source>
</reference>
<evidence type="ECO:0000313" key="2">
    <source>
        <dbReference type="Proteomes" id="UP000054248"/>
    </source>
</evidence>
<accession>A0A0C3QCG7</accession>
<name>A0A0C3QCG7_9AGAM</name>
<organism evidence="1 2">
    <name type="scientific">Tulasnella calospora MUT 4182</name>
    <dbReference type="NCBI Taxonomy" id="1051891"/>
    <lineage>
        <taxon>Eukaryota</taxon>
        <taxon>Fungi</taxon>
        <taxon>Dikarya</taxon>
        <taxon>Basidiomycota</taxon>
        <taxon>Agaricomycotina</taxon>
        <taxon>Agaricomycetes</taxon>
        <taxon>Cantharellales</taxon>
        <taxon>Tulasnellaceae</taxon>
        <taxon>Tulasnella</taxon>
    </lineage>
</organism>
<dbReference type="AlphaFoldDB" id="A0A0C3QCG7"/>
<dbReference type="HOGENOM" id="CLU_028134_0_0_1"/>
<proteinExistence type="predicted"/>
<keyword evidence="2" id="KW-1185">Reference proteome</keyword>
<protein>
    <submittedName>
        <fullName evidence="1">Uncharacterized protein</fullName>
    </submittedName>
</protein>